<feature type="region of interest" description="Disordered" evidence="11">
    <location>
        <begin position="1"/>
        <end position="21"/>
    </location>
</feature>
<evidence type="ECO:0000256" key="3">
    <source>
        <dbReference type="ARBA" id="ARBA00022598"/>
    </source>
</evidence>
<keyword evidence="6" id="KW-0862">Zinc</keyword>
<organism evidence="13 14">
    <name type="scientific">Coffea arabica</name>
    <name type="common">Arabian coffee</name>
    <dbReference type="NCBI Taxonomy" id="13443"/>
    <lineage>
        <taxon>Eukaryota</taxon>
        <taxon>Viridiplantae</taxon>
        <taxon>Streptophyta</taxon>
        <taxon>Embryophyta</taxon>
        <taxon>Tracheophyta</taxon>
        <taxon>Spermatophyta</taxon>
        <taxon>Magnoliopsida</taxon>
        <taxon>eudicotyledons</taxon>
        <taxon>Gunneridae</taxon>
        <taxon>Pentapetalae</taxon>
        <taxon>asterids</taxon>
        <taxon>lamiids</taxon>
        <taxon>Gentianales</taxon>
        <taxon>Rubiaceae</taxon>
        <taxon>Ixoroideae</taxon>
        <taxon>Gardenieae complex</taxon>
        <taxon>Bertiereae - Coffeeae clade</taxon>
        <taxon>Coffeeae</taxon>
        <taxon>Coffea</taxon>
    </lineage>
</organism>
<evidence type="ECO:0000313" key="13">
    <source>
        <dbReference type="Proteomes" id="UP001652660"/>
    </source>
</evidence>
<gene>
    <name evidence="14" type="primary">LOC113719606</name>
</gene>
<evidence type="ECO:0000256" key="10">
    <source>
        <dbReference type="ARBA" id="ARBA00031499"/>
    </source>
</evidence>
<dbReference type="SUPFAM" id="SSF52374">
    <property type="entry name" value="Nucleotidylyl transferase"/>
    <property type="match status" value="1"/>
</dbReference>
<dbReference type="InterPro" id="IPR024909">
    <property type="entry name" value="Cys-tRNA/MSH_ligase"/>
</dbReference>
<reference evidence="14" key="1">
    <citation type="submission" date="2025-08" db="UniProtKB">
        <authorList>
            <consortium name="RefSeq"/>
        </authorList>
    </citation>
    <scope>IDENTIFICATION</scope>
    <source>
        <tissue evidence="14">Leaves</tissue>
    </source>
</reference>
<dbReference type="SUPFAM" id="SSF47323">
    <property type="entry name" value="Anticodon-binding domain of a subclass of class I aminoacyl-tRNA synthetases"/>
    <property type="match status" value="1"/>
</dbReference>
<dbReference type="InterPro" id="IPR015803">
    <property type="entry name" value="Cys-tRNA-ligase"/>
</dbReference>
<evidence type="ECO:0000256" key="6">
    <source>
        <dbReference type="ARBA" id="ARBA00022833"/>
    </source>
</evidence>
<name>A0ABM4WAA3_COFAR</name>
<dbReference type="RefSeq" id="XP_071928725.1">
    <property type="nucleotide sequence ID" value="XM_072072624.1"/>
</dbReference>
<keyword evidence="13" id="KW-1185">Reference proteome</keyword>
<evidence type="ECO:0000256" key="7">
    <source>
        <dbReference type="ARBA" id="ARBA00022840"/>
    </source>
</evidence>
<sequence length="466" mass="53293">MAEKIVEEKKKPEGKKAADKKPEFQLYNSMSKQKEVFRPKEEGKVGMYVCGVTAYDYSHIGHARAYVAFDVLYRYLKYLGYEVVYVRNFTDVDDKIIKRANENGEDPISLSGRFCEEYLKDMDDLQCLPPTHQPRVSDHIDEIKRMISQIISNGCAYAVDGDVYFSIDKFPDYGRLSGQNLDGNRAGERVAVDSRKRNPADFALWKAAKPGEPSWDSPWGPGRPGWHIECSAMSAHYLTHTFDIHGGGMDLIFPHHENEIAQSCAACSESNVTYWLHNGFVTVDDEKMSKSLGNFFTIREVTKLYHPLALRHFLLGMHYRSPVNYSILQIEIASDAVYYIFQKKPQKKKQRQQQQEQQTTVLSLIELEREVKEVLDLLGLLPRLTYSEVLSQLKEKALTRAKLTEDDILHSIEERAQARKNKDYTLSDQIRSDLAVKGIALMDLGKETVWRPCVPVQQANVVDPAQ</sequence>
<evidence type="ECO:0000256" key="1">
    <source>
        <dbReference type="ARBA" id="ARBA00001947"/>
    </source>
</evidence>
<proteinExistence type="inferred from homology"/>
<dbReference type="HAMAP" id="MF_00041">
    <property type="entry name" value="Cys_tRNA_synth"/>
    <property type="match status" value="1"/>
</dbReference>
<dbReference type="PANTHER" id="PTHR10890:SF26">
    <property type="entry name" value="CYSTEINE--TRNA LIGASE 1, CYTOPLASMIC-RELATED"/>
    <property type="match status" value="1"/>
</dbReference>
<evidence type="ECO:0000256" key="5">
    <source>
        <dbReference type="ARBA" id="ARBA00022741"/>
    </source>
</evidence>
<comment type="cofactor">
    <cofactor evidence="1">
        <name>Zn(2+)</name>
        <dbReference type="ChEBI" id="CHEBI:29105"/>
    </cofactor>
</comment>
<dbReference type="Gene3D" id="3.40.50.620">
    <property type="entry name" value="HUPs"/>
    <property type="match status" value="1"/>
</dbReference>
<dbReference type="InterPro" id="IPR009080">
    <property type="entry name" value="tRNAsynth_Ia_anticodon-bd"/>
</dbReference>
<keyword evidence="8" id="KW-0648">Protein biosynthesis</keyword>
<protein>
    <recommendedName>
        <fullName evidence="2">cysteine--tRNA ligase</fullName>
        <ecNumber evidence="2">6.1.1.16</ecNumber>
    </recommendedName>
    <alternativeName>
        <fullName evidence="10">Cysteinyl-tRNA synthetase</fullName>
    </alternativeName>
</protein>
<evidence type="ECO:0000256" key="9">
    <source>
        <dbReference type="ARBA" id="ARBA00023146"/>
    </source>
</evidence>
<dbReference type="GeneID" id="113719606"/>
<dbReference type="EC" id="6.1.1.16" evidence="2"/>
<feature type="domain" description="tRNA synthetases class I catalytic" evidence="12">
    <location>
        <begin position="37"/>
        <end position="332"/>
    </location>
</feature>
<dbReference type="CDD" id="cd00672">
    <property type="entry name" value="CysRS_core"/>
    <property type="match status" value="1"/>
</dbReference>
<dbReference type="Proteomes" id="UP001652660">
    <property type="component" value="Chromosome 11e"/>
</dbReference>
<dbReference type="InterPro" id="IPR014729">
    <property type="entry name" value="Rossmann-like_a/b/a_fold"/>
</dbReference>
<evidence type="ECO:0000259" key="12">
    <source>
        <dbReference type="Pfam" id="PF01406"/>
    </source>
</evidence>
<keyword evidence="3" id="KW-0436">Ligase</keyword>
<accession>A0ABM4WAA3</accession>
<dbReference type="PRINTS" id="PR00983">
    <property type="entry name" value="TRNASYNTHCYS"/>
</dbReference>
<keyword evidence="5" id="KW-0547">Nucleotide-binding</keyword>
<keyword evidence="4" id="KW-0479">Metal-binding</keyword>
<keyword evidence="7" id="KW-0067">ATP-binding</keyword>
<dbReference type="NCBIfam" id="TIGR00435">
    <property type="entry name" value="cysS"/>
    <property type="match status" value="1"/>
</dbReference>
<dbReference type="Pfam" id="PF01406">
    <property type="entry name" value="tRNA-synt_1e"/>
    <property type="match status" value="1"/>
</dbReference>
<evidence type="ECO:0000256" key="11">
    <source>
        <dbReference type="SAM" id="MobiDB-lite"/>
    </source>
</evidence>
<evidence type="ECO:0000256" key="4">
    <source>
        <dbReference type="ARBA" id="ARBA00022723"/>
    </source>
</evidence>
<dbReference type="PANTHER" id="PTHR10890">
    <property type="entry name" value="CYSTEINYL-TRNA SYNTHETASE"/>
    <property type="match status" value="1"/>
</dbReference>
<dbReference type="Gene3D" id="1.20.120.1910">
    <property type="entry name" value="Cysteine-tRNA ligase, C-terminal anti-codon recognition domain"/>
    <property type="match status" value="1"/>
</dbReference>
<keyword evidence="9" id="KW-0030">Aminoacyl-tRNA synthetase</keyword>
<evidence type="ECO:0000313" key="14">
    <source>
        <dbReference type="RefSeq" id="XP_071928725.1"/>
    </source>
</evidence>
<evidence type="ECO:0000256" key="8">
    <source>
        <dbReference type="ARBA" id="ARBA00022917"/>
    </source>
</evidence>
<evidence type="ECO:0000256" key="2">
    <source>
        <dbReference type="ARBA" id="ARBA00012832"/>
    </source>
</evidence>
<dbReference type="InterPro" id="IPR032678">
    <property type="entry name" value="tRNA-synt_1_cat_dom"/>
</dbReference>